<protein>
    <recommendedName>
        <fullName evidence="5 9">Uracil-DNA glycosylase</fullName>
        <shortName evidence="9">UDG</shortName>
        <ecNumber evidence="4 9">3.2.2.27</ecNumber>
    </recommendedName>
</protein>
<comment type="subcellular location">
    <subcellularLocation>
        <location evidence="9">Cytoplasm</location>
    </subcellularLocation>
</comment>
<dbReference type="PROSITE" id="PS00130">
    <property type="entry name" value="U_DNA_GLYCOSYLASE"/>
    <property type="match status" value="1"/>
</dbReference>
<dbReference type="GO" id="GO:0005737">
    <property type="term" value="C:cytoplasm"/>
    <property type="evidence" value="ECO:0007669"/>
    <property type="project" value="UniProtKB-SubCell"/>
</dbReference>
<name>A0A1K2HRH8_9NEIS</name>
<evidence type="ECO:0000256" key="4">
    <source>
        <dbReference type="ARBA" id="ARBA00012030"/>
    </source>
</evidence>
<keyword evidence="9" id="KW-0963">Cytoplasm</keyword>
<reference evidence="13 14" key="1">
    <citation type="submission" date="2016-11" db="EMBL/GenBank/DDBJ databases">
        <authorList>
            <person name="Jaros S."/>
            <person name="Januszkiewicz K."/>
            <person name="Wedrychowicz H."/>
        </authorList>
    </citation>
    <scope>NUCLEOTIDE SEQUENCE [LARGE SCALE GENOMIC DNA]</scope>
    <source>
        <strain evidence="13 14">DSM 18899</strain>
    </source>
</reference>
<comment type="similarity">
    <text evidence="3 9 11">Belongs to the uracil-DNA glycosylase (UDG) superfamily. UNG family.</text>
</comment>
<dbReference type="NCBIfam" id="TIGR00628">
    <property type="entry name" value="ung"/>
    <property type="match status" value="1"/>
</dbReference>
<feature type="domain" description="Uracil-DNA glycosylase-like" evidence="12">
    <location>
        <begin position="51"/>
        <end position="211"/>
    </location>
</feature>
<gene>
    <name evidence="9" type="primary">ung</name>
    <name evidence="13" type="ORF">SAMN02745887_03556</name>
</gene>
<accession>A0A1K2HRH8</accession>
<dbReference type="NCBIfam" id="NF003588">
    <property type="entry name" value="PRK05254.1-1"/>
    <property type="match status" value="1"/>
</dbReference>
<feature type="active site" description="Proton acceptor" evidence="9 10">
    <location>
        <position position="66"/>
    </location>
</feature>
<dbReference type="CDD" id="cd10027">
    <property type="entry name" value="UDG-F1-like"/>
    <property type="match status" value="1"/>
</dbReference>
<evidence type="ECO:0000313" key="14">
    <source>
        <dbReference type="Proteomes" id="UP000186513"/>
    </source>
</evidence>
<dbReference type="NCBIfam" id="NF003591">
    <property type="entry name" value="PRK05254.1-4"/>
    <property type="match status" value="1"/>
</dbReference>
<dbReference type="PANTHER" id="PTHR11264">
    <property type="entry name" value="URACIL-DNA GLYCOSYLASE"/>
    <property type="match status" value="1"/>
</dbReference>
<evidence type="ECO:0000259" key="12">
    <source>
        <dbReference type="SMART" id="SM00986"/>
    </source>
</evidence>
<keyword evidence="8 9" id="KW-0234">DNA repair</keyword>
<dbReference type="GO" id="GO:0004844">
    <property type="term" value="F:uracil DNA N-glycosylase activity"/>
    <property type="evidence" value="ECO:0007669"/>
    <property type="project" value="UniProtKB-UniRule"/>
</dbReference>
<sequence>MKNELPGGWCDWLAAETHQPYWQQLQDFLAAELAAGKTIFPPPSARYAALAGLQPAQVKVVILGQDPYHGAGQAHGLSFSVPFGVVPPPSLRNIFKEIARDLGHAPPQHGNLSAWAEQGVLLLNSVLTVEAERAGSHRKRGWEKFTDALIAKLAQEQDGLVFMLWGSYAESKADLIDAQRHCVLRSVHPSPLSAYRGFIGCGHFSAANRFLRERGKTEIDWALAG</sequence>
<keyword evidence="7 9" id="KW-0378">Hydrolase</keyword>
<evidence type="ECO:0000256" key="10">
    <source>
        <dbReference type="PROSITE-ProRule" id="PRU10072"/>
    </source>
</evidence>
<dbReference type="InterPro" id="IPR036895">
    <property type="entry name" value="Uracil-DNA_glycosylase-like_sf"/>
</dbReference>
<dbReference type="AlphaFoldDB" id="A0A1K2HRH8"/>
<evidence type="ECO:0000256" key="6">
    <source>
        <dbReference type="ARBA" id="ARBA00022763"/>
    </source>
</evidence>
<dbReference type="Proteomes" id="UP000186513">
    <property type="component" value="Unassembled WGS sequence"/>
</dbReference>
<evidence type="ECO:0000256" key="7">
    <source>
        <dbReference type="ARBA" id="ARBA00022801"/>
    </source>
</evidence>
<dbReference type="FunFam" id="3.40.470.10:FF:000001">
    <property type="entry name" value="Uracil-DNA glycosylase"/>
    <property type="match status" value="1"/>
</dbReference>
<dbReference type="InterPro" id="IPR002043">
    <property type="entry name" value="UDG_fam1"/>
</dbReference>
<evidence type="ECO:0000256" key="3">
    <source>
        <dbReference type="ARBA" id="ARBA00008184"/>
    </source>
</evidence>
<dbReference type="EC" id="3.2.2.27" evidence="4 9"/>
<proteinExistence type="inferred from homology"/>
<dbReference type="NCBIfam" id="NF003589">
    <property type="entry name" value="PRK05254.1-2"/>
    <property type="match status" value="1"/>
</dbReference>
<comment type="catalytic activity">
    <reaction evidence="1 9 11">
        <text>Hydrolyzes single-stranded DNA or mismatched double-stranded DNA and polynucleotides, releasing free uracil.</text>
        <dbReference type="EC" id="3.2.2.27"/>
    </reaction>
</comment>
<dbReference type="SUPFAM" id="SSF52141">
    <property type="entry name" value="Uracil-DNA glycosylase-like"/>
    <property type="match status" value="1"/>
</dbReference>
<organism evidence="13 14">
    <name type="scientific">Chitinimonas taiwanensis DSM 18899</name>
    <dbReference type="NCBI Taxonomy" id="1121279"/>
    <lineage>
        <taxon>Bacteria</taxon>
        <taxon>Pseudomonadati</taxon>
        <taxon>Pseudomonadota</taxon>
        <taxon>Betaproteobacteria</taxon>
        <taxon>Neisseriales</taxon>
        <taxon>Chitinibacteraceae</taxon>
        <taxon>Chitinimonas</taxon>
    </lineage>
</organism>
<evidence type="ECO:0000256" key="9">
    <source>
        <dbReference type="HAMAP-Rule" id="MF_00148"/>
    </source>
</evidence>
<evidence type="ECO:0000256" key="1">
    <source>
        <dbReference type="ARBA" id="ARBA00001400"/>
    </source>
</evidence>
<dbReference type="HAMAP" id="MF_00148">
    <property type="entry name" value="UDG"/>
    <property type="match status" value="1"/>
</dbReference>
<dbReference type="SMART" id="SM00986">
    <property type="entry name" value="UDG"/>
    <property type="match status" value="1"/>
</dbReference>
<dbReference type="PANTHER" id="PTHR11264:SF0">
    <property type="entry name" value="URACIL-DNA GLYCOSYLASE"/>
    <property type="match status" value="1"/>
</dbReference>
<evidence type="ECO:0000256" key="8">
    <source>
        <dbReference type="ARBA" id="ARBA00023204"/>
    </source>
</evidence>
<dbReference type="SMART" id="SM00987">
    <property type="entry name" value="UreE_C"/>
    <property type="match status" value="1"/>
</dbReference>
<dbReference type="STRING" id="1121279.SAMN02745887_03556"/>
<dbReference type="NCBIfam" id="NF003592">
    <property type="entry name" value="PRK05254.1-5"/>
    <property type="match status" value="1"/>
</dbReference>
<dbReference type="Gene3D" id="3.40.470.10">
    <property type="entry name" value="Uracil-DNA glycosylase-like domain"/>
    <property type="match status" value="1"/>
</dbReference>
<keyword evidence="6 9" id="KW-0227">DNA damage</keyword>
<comment type="function">
    <text evidence="2 9 11">Excises uracil residues from the DNA which can arise as a result of misincorporation of dUMP residues by DNA polymerase or due to deamination of cytosine.</text>
</comment>
<evidence type="ECO:0000256" key="11">
    <source>
        <dbReference type="RuleBase" id="RU003780"/>
    </source>
</evidence>
<dbReference type="InterPro" id="IPR005122">
    <property type="entry name" value="Uracil-DNA_glycosylase-like"/>
</dbReference>
<dbReference type="Pfam" id="PF03167">
    <property type="entry name" value="UDG"/>
    <property type="match status" value="1"/>
</dbReference>
<dbReference type="GO" id="GO:0097510">
    <property type="term" value="P:base-excision repair, AP site formation via deaminated base removal"/>
    <property type="evidence" value="ECO:0007669"/>
    <property type="project" value="TreeGrafter"/>
</dbReference>
<dbReference type="InterPro" id="IPR018085">
    <property type="entry name" value="Ura-DNA_Glyclase_AS"/>
</dbReference>
<evidence type="ECO:0000313" key="13">
    <source>
        <dbReference type="EMBL" id="SFZ79375.1"/>
    </source>
</evidence>
<evidence type="ECO:0000256" key="5">
    <source>
        <dbReference type="ARBA" id="ARBA00018429"/>
    </source>
</evidence>
<keyword evidence="14" id="KW-1185">Reference proteome</keyword>
<dbReference type="EMBL" id="FPKR01000016">
    <property type="protein sequence ID" value="SFZ79375.1"/>
    <property type="molecule type" value="Genomic_DNA"/>
</dbReference>
<evidence type="ECO:0000256" key="2">
    <source>
        <dbReference type="ARBA" id="ARBA00002631"/>
    </source>
</evidence>